<gene>
    <name evidence="2" type="ORF">HW450_06215</name>
</gene>
<protein>
    <submittedName>
        <fullName evidence="2">TlpA family protein disulfide reductase</fullName>
    </submittedName>
</protein>
<dbReference type="Pfam" id="PF00578">
    <property type="entry name" value="AhpC-TSA"/>
    <property type="match status" value="1"/>
</dbReference>
<evidence type="ECO:0000313" key="3">
    <source>
        <dbReference type="Proteomes" id="UP000515570"/>
    </source>
</evidence>
<dbReference type="InterPro" id="IPR017937">
    <property type="entry name" value="Thioredoxin_CS"/>
</dbReference>
<accession>A0A7G5FIN4</accession>
<dbReference type="InterPro" id="IPR050553">
    <property type="entry name" value="Thioredoxin_ResA/DsbE_sf"/>
</dbReference>
<name>A0A7G5FIN4_9CORY</name>
<dbReference type="InterPro" id="IPR036249">
    <property type="entry name" value="Thioredoxin-like_sf"/>
</dbReference>
<dbReference type="SUPFAM" id="SSF52833">
    <property type="entry name" value="Thioredoxin-like"/>
    <property type="match status" value="1"/>
</dbReference>
<dbReference type="EMBL" id="CP059833">
    <property type="protein sequence ID" value="QMV86475.1"/>
    <property type="molecule type" value="Genomic_DNA"/>
</dbReference>
<dbReference type="PROSITE" id="PS51352">
    <property type="entry name" value="THIOREDOXIN_2"/>
    <property type="match status" value="1"/>
</dbReference>
<evidence type="ECO:0000313" key="2">
    <source>
        <dbReference type="EMBL" id="QMV86475.1"/>
    </source>
</evidence>
<dbReference type="CDD" id="cd02966">
    <property type="entry name" value="TlpA_like_family"/>
    <property type="match status" value="1"/>
</dbReference>
<dbReference type="GO" id="GO:0016491">
    <property type="term" value="F:oxidoreductase activity"/>
    <property type="evidence" value="ECO:0007669"/>
    <property type="project" value="InterPro"/>
</dbReference>
<reference evidence="2 3" key="1">
    <citation type="submission" date="2020-07" db="EMBL/GenBank/DDBJ databases">
        <title>non toxigenic Corynebacterium sp. nov from a clinical source.</title>
        <authorList>
            <person name="Bernier A.-M."/>
            <person name="Bernard K."/>
        </authorList>
    </citation>
    <scope>NUCLEOTIDE SEQUENCE [LARGE SCALE GENOMIC DNA]</scope>
    <source>
        <strain evidence="3">NML 93-0612</strain>
    </source>
</reference>
<keyword evidence="3" id="KW-1185">Reference proteome</keyword>
<dbReference type="PROSITE" id="PS00194">
    <property type="entry name" value="THIOREDOXIN_1"/>
    <property type="match status" value="1"/>
</dbReference>
<evidence type="ECO:0000259" key="1">
    <source>
        <dbReference type="PROSITE" id="PS51352"/>
    </source>
</evidence>
<organism evidence="2 3">
    <name type="scientific">Corynebacterium hindlerae</name>
    <dbReference type="NCBI Taxonomy" id="699041"/>
    <lineage>
        <taxon>Bacteria</taxon>
        <taxon>Bacillati</taxon>
        <taxon>Actinomycetota</taxon>
        <taxon>Actinomycetes</taxon>
        <taxon>Mycobacteriales</taxon>
        <taxon>Corynebacteriaceae</taxon>
        <taxon>Corynebacterium</taxon>
    </lineage>
</organism>
<dbReference type="GO" id="GO:0016209">
    <property type="term" value="F:antioxidant activity"/>
    <property type="evidence" value="ECO:0007669"/>
    <property type="project" value="InterPro"/>
</dbReference>
<feature type="domain" description="Thioredoxin" evidence="1">
    <location>
        <begin position="1"/>
        <end position="155"/>
    </location>
</feature>
<dbReference type="AlphaFoldDB" id="A0A7G5FIN4"/>
<dbReference type="PANTHER" id="PTHR42852:SF13">
    <property type="entry name" value="PROTEIN DIPZ"/>
    <property type="match status" value="1"/>
</dbReference>
<dbReference type="InterPro" id="IPR000866">
    <property type="entry name" value="AhpC/TSA"/>
</dbReference>
<sequence length="156" mass="16673">MLGSPTKQEEDATPVAARPECPVDTLGKVELPCLGAESHSAPDAPTVVNVWAWWCGPCRQELPLFDDLAESHPEWNVVGVHADTNAANGAALLNELGVQLPSFQDDHNTFAGTYGLPGVVPITVVMDKNQQIVQTFPAVFASKAELETAVKEALSR</sequence>
<dbReference type="Proteomes" id="UP000515570">
    <property type="component" value="Chromosome"/>
</dbReference>
<dbReference type="InterPro" id="IPR013766">
    <property type="entry name" value="Thioredoxin_domain"/>
</dbReference>
<dbReference type="Gene3D" id="3.40.30.10">
    <property type="entry name" value="Glutaredoxin"/>
    <property type="match status" value="1"/>
</dbReference>
<dbReference type="PANTHER" id="PTHR42852">
    <property type="entry name" value="THIOL:DISULFIDE INTERCHANGE PROTEIN DSBE"/>
    <property type="match status" value="1"/>
</dbReference>
<proteinExistence type="predicted"/>